<dbReference type="EMBL" id="HG793128">
    <property type="protein sequence ID" value="CDK27755.1"/>
    <property type="molecule type" value="Genomic_DNA"/>
</dbReference>
<evidence type="ECO:0000313" key="2">
    <source>
        <dbReference type="Proteomes" id="UP000019384"/>
    </source>
</evidence>
<evidence type="ECO:0008006" key="3">
    <source>
        <dbReference type="Google" id="ProtNLM"/>
    </source>
</evidence>
<dbReference type="PANTHER" id="PTHR12403">
    <property type="entry name" value="TRAFFICKING PROTEIN PARTICLE COMPLEX SUBUNIT 2"/>
    <property type="match status" value="1"/>
</dbReference>
<protein>
    <recommendedName>
        <fullName evidence="3">Trafficking protein particle complex subunit</fullName>
    </recommendedName>
</protein>
<dbReference type="STRING" id="1382522.W6MWQ8"/>
<dbReference type="Gene3D" id="3.30.450.70">
    <property type="match status" value="1"/>
</dbReference>
<dbReference type="SUPFAM" id="SSF64356">
    <property type="entry name" value="SNARE-like"/>
    <property type="match status" value="1"/>
</dbReference>
<dbReference type="InterPro" id="IPR011012">
    <property type="entry name" value="Longin-like_dom_sf"/>
</dbReference>
<dbReference type="GeneID" id="34521136"/>
<dbReference type="InterPro" id="IPR006722">
    <property type="entry name" value="Sedlin"/>
</dbReference>
<gene>
    <name evidence="1" type="ORF">KUCA_T00003734001</name>
</gene>
<dbReference type="OrthoDB" id="10252102at2759"/>
<dbReference type="Proteomes" id="UP000019384">
    <property type="component" value="Unassembled WGS sequence"/>
</dbReference>
<keyword evidence="2" id="KW-1185">Reference proteome</keyword>
<proteinExistence type="predicted"/>
<reference evidence="1" key="1">
    <citation type="submission" date="2013-12" db="EMBL/GenBank/DDBJ databases">
        <authorList>
            <person name="Genoscope - CEA"/>
        </authorList>
    </citation>
    <scope>NUCLEOTIDE SEQUENCE</scope>
    <source>
        <strain evidence="1">CBS 1993</strain>
    </source>
</reference>
<organism evidence="1 2">
    <name type="scientific">Kuraishia capsulata CBS 1993</name>
    <dbReference type="NCBI Taxonomy" id="1382522"/>
    <lineage>
        <taxon>Eukaryota</taxon>
        <taxon>Fungi</taxon>
        <taxon>Dikarya</taxon>
        <taxon>Ascomycota</taxon>
        <taxon>Saccharomycotina</taxon>
        <taxon>Pichiomycetes</taxon>
        <taxon>Pichiales</taxon>
        <taxon>Pichiaceae</taxon>
        <taxon>Kuraishia</taxon>
    </lineage>
</organism>
<sequence length="141" mass="16499">MSYYFAMIGTKDNPIYELEIGTYKQSGDGTPKFPTEMKELNPFIVHSALDIVEEVQWKNNQLYLKTIDSFYGYQVSAYVTPGNVKFMLLHDVKAEESIRQFFIEINDLYVKMLLSPFYNFNESIKSGSFDMRVRLLAKKYL</sequence>
<dbReference type="Pfam" id="PF04628">
    <property type="entry name" value="Sedlin_N"/>
    <property type="match status" value="1"/>
</dbReference>
<dbReference type="CDD" id="cd14825">
    <property type="entry name" value="TRAPPC2_sedlin"/>
    <property type="match status" value="1"/>
</dbReference>
<dbReference type="GO" id="GO:0005737">
    <property type="term" value="C:cytoplasm"/>
    <property type="evidence" value="ECO:0007669"/>
    <property type="project" value="GOC"/>
</dbReference>
<accession>W6MWQ8</accession>
<dbReference type="GO" id="GO:0006888">
    <property type="term" value="P:endoplasmic reticulum to Golgi vesicle-mediated transport"/>
    <property type="evidence" value="ECO:0007669"/>
    <property type="project" value="InterPro"/>
</dbReference>
<dbReference type="HOGENOM" id="CLU_085828_0_2_1"/>
<dbReference type="RefSeq" id="XP_022459748.1">
    <property type="nucleotide sequence ID" value="XM_022602179.1"/>
</dbReference>
<reference evidence="1" key="2">
    <citation type="submission" date="2014-02" db="EMBL/GenBank/DDBJ databases">
        <title>Complete DNA sequence of /Kuraishia capsulata/ illustrates novel genomic features among budding yeasts (/Saccharomycotina/).</title>
        <authorList>
            <person name="Morales L."/>
            <person name="Noel B."/>
            <person name="Porcel B."/>
            <person name="Marcet-Houben M."/>
            <person name="Hullo M-F."/>
            <person name="Sacerdot C."/>
            <person name="Tekaia F."/>
            <person name="Leh-Louis V."/>
            <person name="Despons L."/>
            <person name="Khanna V."/>
            <person name="Aury J-M."/>
            <person name="Barbe V."/>
            <person name="Couloux A."/>
            <person name="Labadie K."/>
            <person name="Pelletier E."/>
            <person name="Souciet J-L."/>
            <person name="Boekhout T."/>
            <person name="Gabaldon T."/>
            <person name="Wincker P."/>
            <person name="Dujon B."/>
        </authorList>
    </citation>
    <scope>NUCLEOTIDE SEQUENCE</scope>
    <source>
        <strain evidence="1">CBS 1993</strain>
    </source>
</reference>
<dbReference type="AlphaFoldDB" id="W6MWQ8"/>
<name>W6MWQ8_9ASCO</name>
<evidence type="ECO:0000313" key="1">
    <source>
        <dbReference type="EMBL" id="CDK27755.1"/>
    </source>
</evidence>